<keyword evidence="1" id="KW-0808">Transferase</keyword>
<dbReference type="Proteomes" id="UP000030539">
    <property type="component" value="Unassembled WGS sequence"/>
</dbReference>
<dbReference type="AlphaFoldDB" id="A0A0A2Y0T0"/>
<evidence type="ECO:0008006" key="6">
    <source>
        <dbReference type="Google" id="ProtNLM"/>
    </source>
</evidence>
<evidence type="ECO:0000313" key="4">
    <source>
        <dbReference type="EMBL" id="KGQ38258.1"/>
    </source>
</evidence>
<sequence>MNLLHITATHLRLEGGIPVVLNKLVSAQNRIQGVQSKVLSLTSDIKDIDSPYFIHIKKEQLEEYLTQNRPDAVIIHSFYYIQYNWVSKVLNKKNIPYFIEPHGSFGREALKKSQFKKWIANHFIFKRLIKRAKGFVFLNDQEKKQSIFITKNDIIIPNGIDISTIKSPLETTKEIKNKIYFIGRYDINHKGLDYFLEALKILDKEKYNLEVSLFGKGTDEAIRYIEDAIKKFSYIKVYLNSSISGQEKDNLLEQNAPMILTSRYEGFPMTILEAWSYGNPCIVTYGTNVSLEVSENNLGWVTDLNSFNIANCIKKALIDYNKDREGYIKRCKRYVEQHYNWEEIAYESYEKIKYSLELFKK</sequence>
<gene>
    <name evidence="4" type="ORF">JP36_03730</name>
</gene>
<dbReference type="GeneID" id="77262589"/>
<dbReference type="PANTHER" id="PTHR46401">
    <property type="entry name" value="GLYCOSYLTRANSFERASE WBBK-RELATED"/>
    <property type="match status" value="1"/>
</dbReference>
<reference evidence="4 5" key="1">
    <citation type="submission" date="2014-08" db="EMBL/GenBank/DDBJ databases">
        <title>Chaperone-usher fimbriae in a diverse selection of Gallibacterium genomes.</title>
        <authorList>
            <person name="Kudirkiene E."/>
            <person name="Bager R.J."/>
            <person name="Johnson T.J."/>
            <person name="Bojesen A.M."/>
        </authorList>
    </citation>
    <scope>NUCLEOTIDE SEQUENCE [LARGE SCALE GENOMIC DNA]</scope>
    <source>
        <strain evidence="4 5">CCM5974</strain>
    </source>
</reference>
<comment type="caution">
    <text evidence="4">The sequence shown here is derived from an EMBL/GenBank/DDBJ whole genome shotgun (WGS) entry which is preliminary data.</text>
</comment>
<evidence type="ECO:0000313" key="5">
    <source>
        <dbReference type="Proteomes" id="UP000030539"/>
    </source>
</evidence>
<proteinExistence type="predicted"/>
<evidence type="ECO:0000259" key="3">
    <source>
        <dbReference type="Pfam" id="PF13439"/>
    </source>
</evidence>
<feature type="domain" description="Glycosyltransferase subfamily 4-like N-terminal" evidence="3">
    <location>
        <begin position="52"/>
        <end position="163"/>
    </location>
</feature>
<dbReference type="EMBL" id="JPXX01000009">
    <property type="protein sequence ID" value="KGQ38258.1"/>
    <property type="molecule type" value="Genomic_DNA"/>
</dbReference>
<dbReference type="PANTHER" id="PTHR46401:SF2">
    <property type="entry name" value="GLYCOSYLTRANSFERASE WBBK-RELATED"/>
    <property type="match status" value="1"/>
</dbReference>
<evidence type="ECO:0000256" key="1">
    <source>
        <dbReference type="ARBA" id="ARBA00022679"/>
    </source>
</evidence>
<evidence type="ECO:0000259" key="2">
    <source>
        <dbReference type="Pfam" id="PF00534"/>
    </source>
</evidence>
<protein>
    <recommendedName>
        <fullName evidence="6">Glycosyl transferase family 1 domain-containing protein</fullName>
    </recommendedName>
</protein>
<dbReference type="InterPro" id="IPR028098">
    <property type="entry name" value="Glyco_trans_4-like_N"/>
</dbReference>
<organism evidence="4 5">
    <name type="scientific">Gallibacterium genomosp. 1</name>
    <dbReference type="NCBI Taxonomy" id="155515"/>
    <lineage>
        <taxon>Bacteria</taxon>
        <taxon>Pseudomonadati</taxon>
        <taxon>Pseudomonadota</taxon>
        <taxon>Gammaproteobacteria</taxon>
        <taxon>Pasteurellales</taxon>
        <taxon>Pasteurellaceae</taxon>
        <taxon>Gallibacterium</taxon>
    </lineage>
</organism>
<accession>A0A0A2Y0T0</accession>
<dbReference type="RefSeq" id="WP_018346545.1">
    <property type="nucleotide sequence ID" value="NZ_JPXX01000009.1"/>
</dbReference>
<dbReference type="STRING" id="155515.JP36_03730"/>
<dbReference type="Pfam" id="PF13439">
    <property type="entry name" value="Glyco_transf_4"/>
    <property type="match status" value="1"/>
</dbReference>
<dbReference type="Gene3D" id="3.40.50.2000">
    <property type="entry name" value="Glycogen Phosphorylase B"/>
    <property type="match status" value="2"/>
</dbReference>
<feature type="domain" description="Glycosyl transferase family 1" evidence="2">
    <location>
        <begin position="173"/>
        <end position="329"/>
    </location>
</feature>
<dbReference type="eggNOG" id="COG0438">
    <property type="taxonomic scope" value="Bacteria"/>
</dbReference>
<dbReference type="GO" id="GO:0009103">
    <property type="term" value="P:lipopolysaccharide biosynthetic process"/>
    <property type="evidence" value="ECO:0007669"/>
    <property type="project" value="TreeGrafter"/>
</dbReference>
<dbReference type="SUPFAM" id="SSF53756">
    <property type="entry name" value="UDP-Glycosyltransferase/glycogen phosphorylase"/>
    <property type="match status" value="1"/>
</dbReference>
<dbReference type="GO" id="GO:0016757">
    <property type="term" value="F:glycosyltransferase activity"/>
    <property type="evidence" value="ECO:0007669"/>
    <property type="project" value="InterPro"/>
</dbReference>
<dbReference type="InterPro" id="IPR001296">
    <property type="entry name" value="Glyco_trans_1"/>
</dbReference>
<dbReference type="Pfam" id="PF00534">
    <property type="entry name" value="Glycos_transf_1"/>
    <property type="match status" value="1"/>
</dbReference>
<name>A0A0A2Y0T0_9PAST</name>